<proteinExistence type="predicted"/>
<protein>
    <submittedName>
        <fullName evidence="1">Uncharacterized protein</fullName>
    </submittedName>
</protein>
<evidence type="ECO:0000313" key="2">
    <source>
        <dbReference type="Proteomes" id="UP000593578"/>
    </source>
</evidence>
<accession>A0A7J8P4R8</accession>
<dbReference type="Proteomes" id="UP000593578">
    <property type="component" value="Unassembled WGS sequence"/>
</dbReference>
<comment type="caution">
    <text evidence="1">The sequence shown here is derived from an EMBL/GenBank/DDBJ whole genome shotgun (WGS) entry which is preliminary data.</text>
</comment>
<organism evidence="1 2">
    <name type="scientific">Gossypium raimondii</name>
    <name type="common">Peruvian cotton</name>
    <name type="synonym">Gossypium klotzschianum subsp. raimondii</name>
    <dbReference type="NCBI Taxonomy" id="29730"/>
    <lineage>
        <taxon>Eukaryota</taxon>
        <taxon>Viridiplantae</taxon>
        <taxon>Streptophyta</taxon>
        <taxon>Embryophyta</taxon>
        <taxon>Tracheophyta</taxon>
        <taxon>Spermatophyta</taxon>
        <taxon>Magnoliopsida</taxon>
        <taxon>eudicotyledons</taxon>
        <taxon>Gunneridae</taxon>
        <taxon>Pentapetalae</taxon>
        <taxon>rosids</taxon>
        <taxon>malvids</taxon>
        <taxon>Malvales</taxon>
        <taxon>Malvaceae</taxon>
        <taxon>Malvoideae</taxon>
        <taxon>Gossypium</taxon>
    </lineage>
</organism>
<sequence length="18" mass="2056">MAAEMVVGMWTKCKDKDL</sequence>
<dbReference type="EMBL" id="JABEZZ010000004">
    <property type="protein sequence ID" value="MBA0584249.1"/>
    <property type="molecule type" value="Genomic_DNA"/>
</dbReference>
<evidence type="ECO:0000313" key="1">
    <source>
        <dbReference type="EMBL" id="MBA0584249.1"/>
    </source>
</evidence>
<name>A0A7J8P4R8_GOSRA</name>
<dbReference type="AlphaFoldDB" id="A0A7J8P4R8"/>
<reference evidence="1 2" key="1">
    <citation type="journal article" date="2019" name="Genome Biol. Evol.">
        <title>Insights into the evolution of the New World diploid cottons (Gossypium, subgenus Houzingenia) based on genome sequencing.</title>
        <authorList>
            <person name="Grover C.E."/>
            <person name="Arick M.A. 2nd"/>
            <person name="Thrash A."/>
            <person name="Conover J.L."/>
            <person name="Sanders W.S."/>
            <person name="Peterson D.G."/>
            <person name="Frelichowski J.E."/>
            <person name="Scheffler J.A."/>
            <person name="Scheffler B.E."/>
            <person name="Wendel J.F."/>
        </authorList>
    </citation>
    <scope>NUCLEOTIDE SEQUENCE [LARGE SCALE GENOMIC DNA]</scope>
    <source>
        <strain evidence="1">8</strain>
        <tissue evidence="1">Leaf</tissue>
    </source>
</reference>
<gene>
    <name evidence="1" type="ORF">Gorai_015071</name>
</gene>